<dbReference type="InterPro" id="IPR011992">
    <property type="entry name" value="EF-hand-dom_pair"/>
</dbReference>
<dbReference type="AlphaFoldDB" id="D3AWB3"/>
<dbReference type="SUPFAM" id="SSF47473">
    <property type="entry name" value="EF-hand"/>
    <property type="match status" value="1"/>
</dbReference>
<dbReference type="RefSeq" id="XP_020438691.1">
    <property type="nucleotide sequence ID" value="XM_020571417.1"/>
</dbReference>
<dbReference type="GeneID" id="31355921"/>
<dbReference type="InParanoid" id="D3AWB3"/>
<sequence length="572" mass="65534">MDRMPSLNELRIFHNNVQIPLSQIQEIKNPHDIHSIRQLDQSLNELPHIGVNRSNSINRIMPDYQQIIIEKYKENEHIIREFIKCKNNESTTNDGNCNHDNRFILIDRNEFTALFKIEDVMLIDLIFHHFQYNDKSRATDRFTSTNNNNSNNNNNHHSNNINNSNSNNKHNISKNNLKDIITTNNVITTNNNNSNNIDNNNNNGNIVSCQDDKPSQSFINNYMSSSVESHNSALSSDTSSFSDSNNNNSKINILKRPIAGSFPIETPSFYNIPLQNTDSSQPTSLTNSPLEEQCNFTSTADNTPTIENNLNNIIENNNNNNNDNDNIDDNNNDDNDNDEDDDIENSSGSSSNNISSNISSSDSSNDDHNKSITTEQDNNNNNNNNSTINNDDVDINKNNKNNKQSSTKKDNKLFKKKAKKEKEKEKDKEKITSYVNLFDIINQIYLIMSNRGTKEDRIKSAFNLYDIYNRGFINRVDLKNVLAFRIKQNGLSISDMTLENLVDNVFEQFDKNKDGIIDFQEFQQEMLSIKDNEPTTKPIEQKKTTQGVKTYFNIEGINIISSHVCIYEKLQT</sequence>
<dbReference type="SMART" id="SM00054">
    <property type="entry name" value="EFh"/>
    <property type="match status" value="2"/>
</dbReference>
<evidence type="ECO:0000256" key="1">
    <source>
        <dbReference type="ARBA" id="ARBA00022737"/>
    </source>
</evidence>
<feature type="compositionally biased region" description="Low complexity" evidence="3">
    <location>
        <begin position="306"/>
        <end position="324"/>
    </location>
</feature>
<organism evidence="5 6">
    <name type="scientific">Heterostelium pallidum (strain ATCC 26659 / Pp 5 / PN500)</name>
    <name type="common">Cellular slime mold</name>
    <name type="synonym">Polysphondylium pallidum</name>
    <dbReference type="NCBI Taxonomy" id="670386"/>
    <lineage>
        <taxon>Eukaryota</taxon>
        <taxon>Amoebozoa</taxon>
        <taxon>Evosea</taxon>
        <taxon>Eumycetozoa</taxon>
        <taxon>Dictyostelia</taxon>
        <taxon>Acytosteliales</taxon>
        <taxon>Acytosteliaceae</taxon>
        <taxon>Heterostelium</taxon>
    </lineage>
</organism>
<dbReference type="InterPro" id="IPR002048">
    <property type="entry name" value="EF_hand_dom"/>
</dbReference>
<keyword evidence="6" id="KW-1185">Reference proteome</keyword>
<feature type="domain" description="EF-hand" evidence="4">
    <location>
        <begin position="497"/>
        <end position="532"/>
    </location>
</feature>
<evidence type="ECO:0000313" key="5">
    <source>
        <dbReference type="EMBL" id="EFA86586.1"/>
    </source>
</evidence>
<dbReference type="CDD" id="cd00051">
    <property type="entry name" value="EFh"/>
    <property type="match status" value="1"/>
</dbReference>
<proteinExistence type="predicted"/>
<dbReference type="GO" id="GO:0019900">
    <property type="term" value="F:kinase binding"/>
    <property type="evidence" value="ECO:0007669"/>
    <property type="project" value="InterPro"/>
</dbReference>
<dbReference type="Pfam" id="PF13499">
    <property type="entry name" value="EF-hand_7"/>
    <property type="match status" value="1"/>
</dbReference>
<dbReference type="EMBL" id="ADBJ01000002">
    <property type="protein sequence ID" value="EFA86586.1"/>
    <property type="molecule type" value="Genomic_DNA"/>
</dbReference>
<keyword evidence="1" id="KW-0677">Repeat</keyword>
<feature type="compositionally biased region" description="Polar residues" evidence="3">
    <location>
        <begin position="273"/>
        <end position="305"/>
    </location>
</feature>
<feature type="region of interest" description="Disordered" evidence="3">
    <location>
        <begin position="141"/>
        <end position="173"/>
    </location>
</feature>
<feature type="compositionally biased region" description="Low complexity" evidence="3">
    <location>
        <begin position="377"/>
        <end position="405"/>
    </location>
</feature>
<dbReference type="PROSITE" id="PS50222">
    <property type="entry name" value="EF_HAND_2"/>
    <property type="match status" value="2"/>
</dbReference>
<dbReference type="Proteomes" id="UP000001396">
    <property type="component" value="Unassembled WGS sequence"/>
</dbReference>
<protein>
    <submittedName>
        <fullName evidence="5">Superoxide-generating NADPH oxidase flavocytochrome</fullName>
    </submittedName>
</protein>
<feature type="compositionally biased region" description="Acidic residues" evidence="3">
    <location>
        <begin position="325"/>
        <end position="344"/>
    </location>
</feature>
<dbReference type="GO" id="GO:0019722">
    <property type="term" value="P:calcium-mediated signaling"/>
    <property type="evidence" value="ECO:0007669"/>
    <property type="project" value="InterPro"/>
</dbReference>
<keyword evidence="2" id="KW-0106">Calcium</keyword>
<evidence type="ECO:0000313" key="6">
    <source>
        <dbReference type="Proteomes" id="UP000001396"/>
    </source>
</evidence>
<dbReference type="Gene3D" id="1.10.238.10">
    <property type="entry name" value="EF-hand"/>
    <property type="match status" value="1"/>
</dbReference>
<reference evidence="5 6" key="1">
    <citation type="journal article" date="2011" name="Genome Res.">
        <title>Phylogeny-wide analysis of social amoeba genomes highlights ancient origins for complex intercellular communication.</title>
        <authorList>
            <person name="Heidel A.J."/>
            <person name="Lawal H.M."/>
            <person name="Felder M."/>
            <person name="Schilde C."/>
            <person name="Helps N.R."/>
            <person name="Tunggal B."/>
            <person name="Rivero F."/>
            <person name="John U."/>
            <person name="Schleicher M."/>
            <person name="Eichinger L."/>
            <person name="Platzer M."/>
            <person name="Noegel A.A."/>
            <person name="Schaap P."/>
            <person name="Gloeckner G."/>
        </authorList>
    </citation>
    <scope>NUCLEOTIDE SEQUENCE [LARGE SCALE GENOMIC DNA]</scope>
    <source>
        <strain evidence="6">ATCC 26659 / Pp 5 / PN500</strain>
    </source>
</reference>
<dbReference type="STRING" id="670386.D3AWB3"/>
<evidence type="ECO:0000256" key="3">
    <source>
        <dbReference type="SAM" id="MobiDB-lite"/>
    </source>
</evidence>
<dbReference type="InterPro" id="IPR018247">
    <property type="entry name" value="EF_Hand_1_Ca_BS"/>
</dbReference>
<dbReference type="OMA" id="RIGSSHY"/>
<name>D3AWB3_HETP5</name>
<dbReference type="PROSITE" id="PS00018">
    <property type="entry name" value="EF_HAND_1"/>
    <property type="match status" value="1"/>
</dbReference>
<dbReference type="PANTHER" id="PTHR23056:SF110">
    <property type="entry name" value="CALMODULIN"/>
    <property type="match status" value="1"/>
</dbReference>
<feature type="compositionally biased region" description="Low complexity" evidence="3">
    <location>
        <begin position="146"/>
        <end position="173"/>
    </location>
</feature>
<dbReference type="InterPro" id="IPR045198">
    <property type="entry name" value="CNBL1-10"/>
</dbReference>
<evidence type="ECO:0000256" key="2">
    <source>
        <dbReference type="ARBA" id="ARBA00022837"/>
    </source>
</evidence>
<feature type="region of interest" description="Disordered" evidence="3">
    <location>
        <begin position="273"/>
        <end position="426"/>
    </location>
</feature>
<feature type="compositionally biased region" description="Low complexity" evidence="3">
    <location>
        <begin position="345"/>
        <end position="363"/>
    </location>
</feature>
<evidence type="ECO:0000259" key="4">
    <source>
        <dbReference type="PROSITE" id="PS50222"/>
    </source>
</evidence>
<comment type="caution">
    <text evidence="5">The sequence shown here is derived from an EMBL/GenBank/DDBJ whole genome shotgun (WGS) entry which is preliminary data.</text>
</comment>
<gene>
    <name evidence="5" type="primary">noxC</name>
    <name evidence="5" type="ORF">PPL_00387</name>
</gene>
<dbReference type="GO" id="GO:0005509">
    <property type="term" value="F:calcium ion binding"/>
    <property type="evidence" value="ECO:0007669"/>
    <property type="project" value="InterPro"/>
</dbReference>
<feature type="domain" description="EF-hand" evidence="4">
    <location>
        <begin position="453"/>
        <end position="488"/>
    </location>
</feature>
<accession>D3AWB3</accession>
<dbReference type="PANTHER" id="PTHR23056">
    <property type="entry name" value="CALCINEURIN B"/>
    <property type="match status" value="1"/>
</dbReference>